<sequence>MELPQSRTFGTEGRKTTHDFLSLYSPIEQDPRPMQGGYVKTHDFLQPLEQARKTIGKEENKVEVEAVENPPSAEHILPGGIGTYSISYLQQRVPKPEASTFAIAQASSTDRDDRNSNCSSYSGSGFTLWNESTMKNGKTGKENLAGDRHVIREAGVNIGGGKPTTSLERQSQFSSNHNHNTATLSSHSSPQQPSAMDNQSFIHMITSARNAQEDNDDEEEEFVVKKESPSPSRGLPSDNCFPQKSESVIYNRRITTCIGNLSVKVDGKNSDQKPNTPRSKHSATEQRRRSKINDRHVTTIILSFEKRKGKVFDVMTILGGRGSEFLRLREIIPHSDQKRDKASFLLEVIEYIQFLQEKVHKYEGSYQGLENKPSTLPWLGLLGQIIKILSSRYVVQLAHARIDDWRVVFGIVPCLCVCNAIYVAFGVNKNKFNSMAQGLIDHSQGTNSASSHALIHAAQFDENKIGISATGPVNGQTLEPKRTSSVKERGQLSELTNKATTLCMQPNTFPFCANTSIASLQSTMAPDAVTLELKSQPQFSLSRSNVTNYAVTDHKLKGQEMSIESGTVSISSIYSQRLLNTLKQALQKSGVDLLQANMSVQIDLAKRANDRSNASASNFKDDNISSNNQPTSQSIHTSTRDESVHTFKRLKTN</sequence>
<keyword evidence="6" id="KW-0472">Membrane</keyword>
<reference evidence="8 9" key="1">
    <citation type="journal article" date="2017" name="Genome Biol.">
        <title>New reference genome sequences of hot pepper reveal the massive evolution of plant disease-resistance genes by retroduplication.</title>
        <authorList>
            <person name="Kim S."/>
            <person name="Park J."/>
            <person name="Yeom S.I."/>
            <person name="Kim Y.M."/>
            <person name="Seo E."/>
            <person name="Kim K.T."/>
            <person name="Kim M.S."/>
            <person name="Lee J.M."/>
            <person name="Cheong K."/>
            <person name="Shin H.S."/>
            <person name="Kim S.B."/>
            <person name="Han K."/>
            <person name="Lee J."/>
            <person name="Park M."/>
            <person name="Lee H.A."/>
            <person name="Lee H.Y."/>
            <person name="Lee Y."/>
            <person name="Oh S."/>
            <person name="Lee J.H."/>
            <person name="Choi E."/>
            <person name="Choi E."/>
            <person name="Lee S.E."/>
            <person name="Jeon J."/>
            <person name="Kim H."/>
            <person name="Choi G."/>
            <person name="Song H."/>
            <person name="Lee J."/>
            <person name="Lee S.C."/>
            <person name="Kwon J.K."/>
            <person name="Lee H.Y."/>
            <person name="Koo N."/>
            <person name="Hong Y."/>
            <person name="Kim R.W."/>
            <person name="Kang W.H."/>
            <person name="Huh J.H."/>
            <person name="Kang B.C."/>
            <person name="Yang T.J."/>
            <person name="Lee Y.H."/>
            <person name="Bennetzen J.L."/>
            <person name="Choi D."/>
        </authorList>
    </citation>
    <scope>NUCLEOTIDE SEQUENCE [LARGE SCALE GENOMIC DNA]</scope>
    <source>
        <strain evidence="9">cv. PBC81</strain>
    </source>
</reference>
<evidence type="ECO:0000256" key="5">
    <source>
        <dbReference type="SAM" id="MobiDB-lite"/>
    </source>
</evidence>
<evidence type="ECO:0000259" key="7">
    <source>
        <dbReference type="PROSITE" id="PS50888"/>
    </source>
</evidence>
<evidence type="ECO:0000256" key="2">
    <source>
        <dbReference type="ARBA" id="ARBA00023015"/>
    </source>
</evidence>
<feature type="domain" description="BHLH" evidence="7">
    <location>
        <begin position="276"/>
        <end position="355"/>
    </location>
</feature>
<name>A0A2G2WLS0_CAPBA</name>
<evidence type="ECO:0000256" key="3">
    <source>
        <dbReference type="ARBA" id="ARBA00023163"/>
    </source>
</evidence>
<keyword evidence="9" id="KW-1185">Reference proteome</keyword>
<keyword evidence="6" id="KW-1133">Transmembrane helix</keyword>
<feature type="compositionally biased region" description="Polar residues" evidence="5">
    <location>
        <begin position="163"/>
        <end position="196"/>
    </location>
</feature>
<feature type="transmembrane region" description="Helical" evidence="6">
    <location>
        <begin position="407"/>
        <end position="425"/>
    </location>
</feature>
<dbReference type="Gene3D" id="4.10.280.10">
    <property type="entry name" value="Helix-loop-helix DNA-binding domain"/>
    <property type="match status" value="1"/>
</dbReference>
<proteinExistence type="predicted"/>
<feature type="region of interest" description="Disordered" evidence="5">
    <location>
        <begin position="105"/>
        <end position="126"/>
    </location>
</feature>
<evidence type="ECO:0000313" key="9">
    <source>
        <dbReference type="Proteomes" id="UP000224567"/>
    </source>
</evidence>
<feature type="region of interest" description="Disordered" evidence="5">
    <location>
        <begin position="209"/>
        <end position="242"/>
    </location>
</feature>
<dbReference type="AlphaFoldDB" id="A0A2G2WLS0"/>
<feature type="compositionally biased region" description="Basic and acidic residues" evidence="5">
    <location>
        <begin position="282"/>
        <end position="291"/>
    </location>
</feature>
<dbReference type="Proteomes" id="UP000224567">
    <property type="component" value="Unassembled WGS sequence"/>
</dbReference>
<evidence type="ECO:0000313" key="8">
    <source>
        <dbReference type="EMBL" id="PHT46178.1"/>
    </source>
</evidence>
<dbReference type="PANTHER" id="PTHR46412">
    <property type="entry name" value="BES1-INTERACTING MYC-LIKE PROTEIN"/>
    <property type="match status" value="1"/>
</dbReference>
<dbReference type="Pfam" id="PF00010">
    <property type="entry name" value="HLH"/>
    <property type="match status" value="1"/>
</dbReference>
<dbReference type="OrthoDB" id="690068at2759"/>
<evidence type="ECO:0000256" key="4">
    <source>
        <dbReference type="ARBA" id="ARBA00023242"/>
    </source>
</evidence>
<keyword evidence="3" id="KW-0804">Transcription</keyword>
<evidence type="ECO:0000256" key="1">
    <source>
        <dbReference type="ARBA" id="ARBA00004123"/>
    </source>
</evidence>
<comment type="caution">
    <text evidence="8">The sequence shown here is derived from an EMBL/GenBank/DDBJ whole genome shotgun (WGS) entry which is preliminary data.</text>
</comment>
<dbReference type="GO" id="GO:0046983">
    <property type="term" value="F:protein dimerization activity"/>
    <property type="evidence" value="ECO:0007669"/>
    <property type="project" value="InterPro"/>
</dbReference>
<accession>A0A2G2WLS0</accession>
<feature type="compositionally biased region" description="Polar residues" evidence="5">
    <location>
        <begin position="613"/>
        <end position="637"/>
    </location>
</feature>
<gene>
    <name evidence="8" type="ORF">CQW23_15336</name>
</gene>
<dbReference type="PANTHER" id="PTHR46412:SF3">
    <property type="entry name" value="TRANSCRIPTION FACTOR BIM1"/>
    <property type="match status" value="1"/>
</dbReference>
<comment type="subcellular location">
    <subcellularLocation>
        <location evidence="1">Nucleus</location>
    </subcellularLocation>
</comment>
<dbReference type="EMBL" id="MLFT02000006">
    <property type="protein sequence ID" value="PHT46178.1"/>
    <property type="molecule type" value="Genomic_DNA"/>
</dbReference>
<protein>
    <recommendedName>
        <fullName evidence="7">BHLH domain-containing protein</fullName>
    </recommendedName>
</protein>
<feature type="region of interest" description="Disordered" evidence="5">
    <location>
        <begin position="264"/>
        <end position="291"/>
    </location>
</feature>
<dbReference type="STRING" id="33114.A0A2G2WLS0"/>
<keyword evidence="2" id="KW-0805">Transcription regulation</keyword>
<keyword evidence="6" id="KW-0812">Transmembrane</keyword>
<dbReference type="InterPro" id="IPR036638">
    <property type="entry name" value="HLH_DNA-bd_sf"/>
</dbReference>
<feature type="compositionally biased region" description="Polar residues" evidence="5">
    <location>
        <begin position="116"/>
        <end position="126"/>
    </location>
</feature>
<dbReference type="GO" id="GO:0003700">
    <property type="term" value="F:DNA-binding transcription factor activity"/>
    <property type="evidence" value="ECO:0007669"/>
    <property type="project" value="InterPro"/>
</dbReference>
<evidence type="ECO:0000256" key="6">
    <source>
        <dbReference type="SAM" id="Phobius"/>
    </source>
</evidence>
<keyword evidence="4" id="KW-0539">Nucleus</keyword>
<dbReference type="PROSITE" id="PS50888">
    <property type="entry name" value="BHLH"/>
    <property type="match status" value="1"/>
</dbReference>
<dbReference type="InterPro" id="IPR044295">
    <property type="entry name" value="BIM1/2/3"/>
</dbReference>
<organism evidence="8 9">
    <name type="scientific">Capsicum baccatum</name>
    <name type="common">Peruvian pepper</name>
    <dbReference type="NCBI Taxonomy" id="33114"/>
    <lineage>
        <taxon>Eukaryota</taxon>
        <taxon>Viridiplantae</taxon>
        <taxon>Streptophyta</taxon>
        <taxon>Embryophyta</taxon>
        <taxon>Tracheophyta</taxon>
        <taxon>Spermatophyta</taxon>
        <taxon>Magnoliopsida</taxon>
        <taxon>eudicotyledons</taxon>
        <taxon>Gunneridae</taxon>
        <taxon>Pentapetalae</taxon>
        <taxon>asterids</taxon>
        <taxon>lamiids</taxon>
        <taxon>Solanales</taxon>
        <taxon>Solanaceae</taxon>
        <taxon>Solanoideae</taxon>
        <taxon>Capsiceae</taxon>
        <taxon>Capsicum</taxon>
    </lineage>
</organism>
<feature type="region of interest" description="Disordered" evidence="5">
    <location>
        <begin position="613"/>
        <end position="653"/>
    </location>
</feature>
<dbReference type="GO" id="GO:0005634">
    <property type="term" value="C:nucleus"/>
    <property type="evidence" value="ECO:0007669"/>
    <property type="project" value="UniProtKB-SubCell"/>
</dbReference>
<dbReference type="GO" id="GO:0006351">
    <property type="term" value="P:DNA-templated transcription"/>
    <property type="evidence" value="ECO:0007669"/>
    <property type="project" value="InterPro"/>
</dbReference>
<reference evidence="9" key="2">
    <citation type="journal article" date="2017" name="J. Anim. Genet.">
        <title>Multiple reference genome sequences of hot pepper reveal the massive evolution of plant disease resistance genes by retroduplication.</title>
        <authorList>
            <person name="Kim S."/>
            <person name="Park J."/>
            <person name="Yeom S.-I."/>
            <person name="Kim Y.-M."/>
            <person name="Seo E."/>
            <person name="Kim K.-T."/>
            <person name="Kim M.-S."/>
            <person name="Lee J.M."/>
            <person name="Cheong K."/>
            <person name="Shin H.-S."/>
            <person name="Kim S.-B."/>
            <person name="Han K."/>
            <person name="Lee J."/>
            <person name="Park M."/>
            <person name="Lee H.-A."/>
            <person name="Lee H.-Y."/>
            <person name="Lee Y."/>
            <person name="Oh S."/>
            <person name="Lee J.H."/>
            <person name="Choi E."/>
            <person name="Choi E."/>
            <person name="Lee S.E."/>
            <person name="Jeon J."/>
            <person name="Kim H."/>
            <person name="Choi G."/>
            <person name="Song H."/>
            <person name="Lee J."/>
            <person name="Lee S.-C."/>
            <person name="Kwon J.-K."/>
            <person name="Lee H.-Y."/>
            <person name="Koo N."/>
            <person name="Hong Y."/>
            <person name="Kim R.W."/>
            <person name="Kang W.-H."/>
            <person name="Huh J.H."/>
            <person name="Kang B.-C."/>
            <person name="Yang T.-J."/>
            <person name="Lee Y.-H."/>
            <person name="Bennetzen J.L."/>
            <person name="Choi D."/>
        </authorList>
    </citation>
    <scope>NUCLEOTIDE SEQUENCE [LARGE SCALE GENOMIC DNA]</scope>
    <source>
        <strain evidence="9">cv. PBC81</strain>
    </source>
</reference>
<dbReference type="CDD" id="cd11453">
    <property type="entry name" value="bHLH_AtBIM_like"/>
    <property type="match status" value="1"/>
</dbReference>
<dbReference type="InterPro" id="IPR011598">
    <property type="entry name" value="bHLH_dom"/>
</dbReference>
<dbReference type="SUPFAM" id="SSF47459">
    <property type="entry name" value="HLH, helix-loop-helix DNA-binding domain"/>
    <property type="match status" value="1"/>
</dbReference>
<feature type="region of interest" description="Disordered" evidence="5">
    <location>
        <begin position="155"/>
        <end position="196"/>
    </location>
</feature>